<reference evidence="1" key="1">
    <citation type="submission" date="2014-09" db="EMBL/GenBank/DDBJ databases">
        <authorList>
            <person name="Magalhaes I.L.F."/>
            <person name="Oliveira U."/>
            <person name="Santos F.R."/>
            <person name="Vidigal T.H.D.A."/>
            <person name="Brescovit A.D."/>
            <person name="Santos A.J."/>
        </authorList>
    </citation>
    <scope>NUCLEOTIDE SEQUENCE</scope>
    <source>
        <tissue evidence="1">Shoot tissue taken approximately 20 cm above the soil surface</tissue>
    </source>
</reference>
<sequence>MRRRRPWAR</sequence>
<organism evidence="1">
    <name type="scientific">Arundo donax</name>
    <name type="common">Giant reed</name>
    <name type="synonym">Donax arundinaceus</name>
    <dbReference type="NCBI Taxonomy" id="35708"/>
    <lineage>
        <taxon>Eukaryota</taxon>
        <taxon>Viridiplantae</taxon>
        <taxon>Streptophyta</taxon>
        <taxon>Embryophyta</taxon>
        <taxon>Tracheophyta</taxon>
        <taxon>Spermatophyta</taxon>
        <taxon>Magnoliopsida</taxon>
        <taxon>Liliopsida</taxon>
        <taxon>Poales</taxon>
        <taxon>Poaceae</taxon>
        <taxon>PACMAD clade</taxon>
        <taxon>Arundinoideae</taxon>
        <taxon>Arundineae</taxon>
        <taxon>Arundo</taxon>
    </lineage>
</organism>
<evidence type="ECO:0000313" key="1">
    <source>
        <dbReference type="EMBL" id="JAD98587.1"/>
    </source>
</evidence>
<reference evidence="1" key="2">
    <citation type="journal article" date="2015" name="Data Brief">
        <title>Shoot transcriptome of the giant reed, Arundo donax.</title>
        <authorList>
            <person name="Barrero R.A."/>
            <person name="Guerrero F.D."/>
            <person name="Moolhuijzen P."/>
            <person name="Goolsby J.A."/>
            <person name="Tidwell J."/>
            <person name="Bellgard S.E."/>
            <person name="Bellgard M.I."/>
        </authorList>
    </citation>
    <scope>NUCLEOTIDE SEQUENCE</scope>
    <source>
        <tissue evidence="1">Shoot tissue taken approximately 20 cm above the soil surface</tissue>
    </source>
</reference>
<protein>
    <submittedName>
        <fullName evidence="1">Uncharacterized protein</fullName>
    </submittedName>
</protein>
<dbReference type="EMBL" id="GBRH01199308">
    <property type="protein sequence ID" value="JAD98587.1"/>
    <property type="molecule type" value="Transcribed_RNA"/>
</dbReference>
<accession>A0A0A9ERG4</accession>
<name>A0A0A9ERG4_ARUDO</name>
<proteinExistence type="predicted"/>